<keyword evidence="2" id="KW-1185">Reference proteome</keyword>
<protein>
    <submittedName>
        <fullName evidence="1">Uncharacterized protein</fullName>
    </submittedName>
</protein>
<evidence type="ECO:0000313" key="2">
    <source>
        <dbReference type="Proteomes" id="UP000199663"/>
    </source>
</evidence>
<evidence type="ECO:0000313" key="1">
    <source>
        <dbReference type="EMBL" id="SDZ55405.1"/>
    </source>
</evidence>
<dbReference type="EMBL" id="FNQC01000023">
    <property type="protein sequence ID" value="SDZ55405.1"/>
    <property type="molecule type" value="Genomic_DNA"/>
</dbReference>
<accession>A0A1H3U0K4</accession>
<proteinExistence type="predicted"/>
<reference evidence="1 2" key="1">
    <citation type="submission" date="2016-10" db="EMBL/GenBank/DDBJ databases">
        <authorList>
            <person name="Varghese N."/>
            <person name="Submissions S."/>
        </authorList>
    </citation>
    <scope>NUCLEOTIDE SEQUENCE [LARGE SCALE GENOMIC DNA]</scope>
    <source>
        <strain evidence="1 2">DSM 17997</strain>
    </source>
</reference>
<gene>
    <name evidence="1" type="ORF">SAMN05444412_12344</name>
</gene>
<comment type="caution">
    <text evidence="1">The sequence shown here is derived from an EMBL/GenBank/DDBJ whole genome shotgun (WGS) entry which is preliminary data.</text>
</comment>
<organism evidence="1 2">
    <name type="scientific">Rhodonellum ikkaensis</name>
    <dbReference type="NCBI Taxonomy" id="336829"/>
    <lineage>
        <taxon>Bacteria</taxon>
        <taxon>Pseudomonadati</taxon>
        <taxon>Bacteroidota</taxon>
        <taxon>Cytophagia</taxon>
        <taxon>Cytophagales</taxon>
        <taxon>Cytophagaceae</taxon>
        <taxon>Rhodonellum</taxon>
    </lineage>
</organism>
<name>A0A1H3U0K4_9BACT</name>
<dbReference type="Proteomes" id="UP000199663">
    <property type="component" value="Unassembled WGS sequence"/>
</dbReference>
<sequence>MGVTKRVAYKMEYFIKHPSVGIIQIRCSGIVSAQLSSGTPCVSIPETNQNPRKSTLHAILFSKSTVSPPSLSLVQHSTSHSSVPFQLSARSLSPVSRPKLPTPKLPTSPRLLSPSNFPLQTFLPLPKLFPPHSLLISTIGLNLSPQSNFLTHPAKHKRD</sequence>